<proteinExistence type="predicted"/>
<evidence type="ECO:0000313" key="2">
    <source>
        <dbReference type="EMBL" id="KAF6023426.1"/>
    </source>
</evidence>
<evidence type="ECO:0000313" key="3">
    <source>
        <dbReference type="Proteomes" id="UP000593567"/>
    </source>
</evidence>
<dbReference type="AlphaFoldDB" id="A0A7J7JCS5"/>
<gene>
    <name evidence="2" type="ORF">EB796_018265</name>
</gene>
<comment type="caution">
    <text evidence="2">The sequence shown here is derived from an EMBL/GenBank/DDBJ whole genome shotgun (WGS) entry which is preliminary data.</text>
</comment>
<sequence>MVNWLRALTYILLFSITKSEDGKPVYGQSLRTFPNSKAWAVQENVLLPRDEVTICFWWKSEDTKKTHSILSLGELDSHDLKQLGVGTLACLNIWSSAYKKEKLKMFANCLEKGDALAMNVDKFVFYGTKKIQRSLGPPIPMTPAAETTSSDLITKSLPATSNSITSTVDTMNWMKFVSYKGQYMLDLSVYRLPYPSALACLHICASISCEHVNYRHFDHECELGRIKGTQSMVFFSMEGATYYRPATDNELV</sequence>
<protein>
    <recommendedName>
        <fullName evidence="4">Apple domain-containing protein</fullName>
    </recommendedName>
</protein>
<dbReference type="Proteomes" id="UP000593567">
    <property type="component" value="Unassembled WGS sequence"/>
</dbReference>
<feature type="signal peptide" evidence="1">
    <location>
        <begin position="1"/>
        <end position="19"/>
    </location>
</feature>
<keyword evidence="3" id="KW-1185">Reference proteome</keyword>
<evidence type="ECO:0000256" key="1">
    <source>
        <dbReference type="SAM" id="SignalP"/>
    </source>
</evidence>
<name>A0A7J7JCS5_BUGNE</name>
<organism evidence="2 3">
    <name type="scientific">Bugula neritina</name>
    <name type="common">Brown bryozoan</name>
    <name type="synonym">Sertularia neritina</name>
    <dbReference type="NCBI Taxonomy" id="10212"/>
    <lineage>
        <taxon>Eukaryota</taxon>
        <taxon>Metazoa</taxon>
        <taxon>Spiralia</taxon>
        <taxon>Lophotrochozoa</taxon>
        <taxon>Bryozoa</taxon>
        <taxon>Gymnolaemata</taxon>
        <taxon>Cheilostomatida</taxon>
        <taxon>Flustrina</taxon>
        <taxon>Buguloidea</taxon>
        <taxon>Bugulidae</taxon>
        <taxon>Bugula</taxon>
    </lineage>
</organism>
<accession>A0A7J7JCS5</accession>
<feature type="chain" id="PRO_5029873571" description="Apple domain-containing protein" evidence="1">
    <location>
        <begin position="20"/>
        <end position="252"/>
    </location>
</feature>
<keyword evidence="1" id="KW-0732">Signal</keyword>
<dbReference type="EMBL" id="VXIV02002716">
    <property type="protein sequence ID" value="KAF6023426.1"/>
    <property type="molecule type" value="Genomic_DNA"/>
</dbReference>
<evidence type="ECO:0008006" key="4">
    <source>
        <dbReference type="Google" id="ProtNLM"/>
    </source>
</evidence>
<reference evidence="2" key="1">
    <citation type="submission" date="2020-06" db="EMBL/GenBank/DDBJ databases">
        <title>Draft genome of Bugula neritina, a colonial animal packing powerful symbionts and potential medicines.</title>
        <authorList>
            <person name="Rayko M."/>
        </authorList>
    </citation>
    <scope>NUCLEOTIDE SEQUENCE [LARGE SCALE GENOMIC DNA]</scope>
    <source>
        <strain evidence="2">Kwan_BN1</strain>
    </source>
</reference>